<dbReference type="InterPro" id="IPR041073">
    <property type="entry name" value="MobL"/>
</dbReference>
<dbReference type="InterPro" id="IPR048102">
    <property type="entry name" value="MobP3"/>
</dbReference>
<organism evidence="2 3">
    <name type="scientific">Ruminiclostridium cellobioparum subsp. termitidis CT1112</name>
    <dbReference type="NCBI Taxonomy" id="1195236"/>
    <lineage>
        <taxon>Bacteria</taxon>
        <taxon>Bacillati</taxon>
        <taxon>Bacillota</taxon>
        <taxon>Clostridia</taxon>
        <taxon>Eubacteriales</taxon>
        <taxon>Oscillospiraceae</taxon>
        <taxon>Ruminiclostridium</taxon>
    </lineage>
</organism>
<evidence type="ECO:0000256" key="1">
    <source>
        <dbReference type="SAM" id="Coils"/>
    </source>
</evidence>
<proteinExistence type="predicted"/>
<name>S0FJP8_RUMCE</name>
<protein>
    <submittedName>
        <fullName evidence="2">Uncharacterized protein</fullName>
    </submittedName>
</protein>
<evidence type="ECO:0000313" key="3">
    <source>
        <dbReference type="Proteomes" id="UP000014155"/>
    </source>
</evidence>
<gene>
    <name evidence="2" type="ORF">CTER_1756</name>
</gene>
<feature type="coiled-coil region" evidence="1">
    <location>
        <begin position="173"/>
        <end position="200"/>
    </location>
</feature>
<dbReference type="STRING" id="1195236.CTER_1756"/>
<keyword evidence="3" id="KW-1185">Reference proteome</keyword>
<accession>S0FJP8</accession>
<dbReference type="PATRIC" id="fig|1195236.3.peg.2080"/>
<dbReference type="AlphaFoldDB" id="S0FJP8"/>
<comment type="caution">
    <text evidence="2">The sequence shown here is derived from an EMBL/GenBank/DDBJ whole genome shotgun (WGS) entry which is preliminary data.</text>
</comment>
<dbReference type="eggNOG" id="COG0790">
    <property type="taxonomic scope" value="Bacteria"/>
</dbReference>
<dbReference type="Pfam" id="PF18555">
    <property type="entry name" value="MobL"/>
    <property type="match status" value="1"/>
</dbReference>
<dbReference type="EMBL" id="AORV01000028">
    <property type="protein sequence ID" value="EMS72370.1"/>
    <property type="molecule type" value="Genomic_DNA"/>
</dbReference>
<sequence>MIHISAVMYKQRFKPVNLKSTPNKNAGHIRYIGTRPGVMKNEGERHGLFGNIYDKNSLEINHKIKDVIELVRQKSNEKKNIFRSVISFLPDNAAIKLGDPITKEAWQELVKQNIEIIAKDNNISLSNMRWVAAAHDTPNHPHVHIAFWDESQEIQKNFVHPKIPAGIRTKLIKNIFEDELREYYENKKQAEIRMKDVTSEMTNEFEAYLSGLTSDEYSKLIKEGYEINENPDEHMCEYLAEKLFEIRKEIPKGSLKFEYLRPDIKEKLIHLVRELVDMNDGLQEVIQELVQSRIDIAKMYNSDEIHLDSLYDQYEKEAEKTIANKLLQLVKKFNEKDWEIKSEEFNRQIRMQQTERLITDIFASLARLTKQSRKDYISRKKVIGGELSKQARKEKAKELESTGWDIEK</sequence>
<dbReference type="NCBIfam" id="NF041499">
    <property type="entry name" value="MobP3"/>
    <property type="match status" value="1"/>
</dbReference>
<dbReference type="Proteomes" id="UP000014155">
    <property type="component" value="Unassembled WGS sequence"/>
</dbReference>
<keyword evidence="1" id="KW-0175">Coiled coil</keyword>
<reference evidence="2 3" key="1">
    <citation type="journal article" date="2013" name="Genome Announc.">
        <title>Draft Genome Sequence of the Cellulolytic, Mesophilic, Anaerobic Bacterium Clostridium termitidis Strain CT1112 (DSM 5398).</title>
        <authorList>
            <person name="Lal S."/>
            <person name="Ramachandran U."/>
            <person name="Zhang X."/>
            <person name="Munir R."/>
            <person name="Sparling R."/>
            <person name="Levin D.B."/>
        </authorList>
    </citation>
    <scope>NUCLEOTIDE SEQUENCE [LARGE SCALE GENOMIC DNA]</scope>
    <source>
        <strain evidence="2 3">CT1112</strain>
    </source>
</reference>
<evidence type="ECO:0000313" key="2">
    <source>
        <dbReference type="EMBL" id="EMS72370.1"/>
    </source>
</evidence>